<protein>
    <submittedName>
        <fullName evidence="2">Uncharacterized protein</fullName>
    </submittedName>
</protein>
<feature type="compositionally biased region" description="Acidic residues" evidence="1">
    <location>
        <begin position="206"/>
        <end position="215"/>
    </location>
</feature>
<feature type="compositionally biased region" description="Basic and acidic residues" evidence="1">
    <location>
        <begin position="152"/>
        <end position="180"/>
    </location>
</feature>
<evidence type="ECO:0000313" key="2">
    <source>
        <dbReference type="EMBL" id="KAG5528084.1"/>
    </source>
</evidence>
<feature type="region of interest" description="Disordered" evidence="1">
    <location>
        <begin position="136"/>
        <end position="221"/>
    </location>
</feature>
<name>A0AAV6IL68_9ERIC</name>
<sequence>MARMLYYYYSRLSLLPSLSKLQPQNSPSRLIPFSALAAISSRHPVDSFPCPVFQGTAEPPSTELSSILVFAFAKWVLGFLWFRRARVVNRFLAGLLRFFTAFVSSRSYARRGRSDYNLFGNGKPGDKEFRKAWQEEVDEDSGLWTGSEDESDNKGDRRTQNSLEEEIRKVKQQAKEHSDLIDGDDSDELHSVWSESDEEKSLWTGDEGDDDDDIPTEAYPNEKSDAYIDKLFEYEEKPKYRTISELLKAENEPEELSPGKQARKLAVENALKKLKKGPDGRYTNVWEVMSDLDILIGAFENIVSGPEYEELRQGGPKKLNIEFFKDIQARMRDPNYKFSPELKLKPKSKLVLKKKWQKTQSRRRKAQKR</sequence>
<reference evidence="2" key="1">
    <citation type="submission" date="2020-08" db="EMBL/GenBank/DDBJ databases">
        <title>Plant Genome Project.</title>
        <authorList>
            <person name="Zhang R.-G."/>
        </authorList>
    </citation>
    <scope>NUCLEOTIDE SEQUENCE</scope>
    <source>
        <strain evidence="2">WSP0</strain>
        <tissue evidence="2">Leaf</tissue>
    </source>
</reference>
<accession>A0AAV6IL68</accession>
<dbReference type="AlphaFoldDB" id="A0AAV6IL68"/>
<organism evidence="2 3">
    <name type="scientific">Rhododendron griersonianum</name>
    <dbReference type="NCBI Taxonomy" id="479676"/>
    <lineage>
        <taxon>Eukaryota</taxon>
        <taxon>Viridiplantae</taxon>
        <taxon>Streptophyta</taxon>
        <taxon>Embryophyta</taxon>
        <taxon>Tracheophyta</taxon>
        <taxon>Spermatophyta</taxon>
        <taxon>Magnoliopsida</taxon>
        <taxon>eudicotyledons</taxon>
        <taxon>Gunneridae</taxon>
        <taxon>Pentapetalae</taxon>
        <taxon>asterids</taxon>
        <taxon>Ericales</taxon>
        <taxon>Ericaceae</taxon>
        <taxon>Ericoideae</taxon>
        <taxon>Rhodoreae</taxon>
        <taxon>Rhododendron</taxon>
    </lineage>
</organism>
<keyword evidence="3" id="KW-1185">Reference proteome</keyword>
<dbReference type="PANTHER" id="PTHR38393">
    <property type="entry name" value="GLUTAMYL-TRNA (GLN) AMIDOTRANSFERASE SUBUNIT C"/>
    <property type="match status" value="1"/>
</dbReference>
<proteinExistence type="predicted"/>
<evidence type="ECO:0000313" key="3">
    <source>
        <dbReference type="Proteomes" id="UP000823749"/>
    </source>
</evidence>
<gene>
    <name evidence="2" type="ORF">RHGRI_028875</name>
</gene>
<feature type="compositionally biased region" description="Acidic residues" evidence="1">
    <location>
        <begin position="136"/>
        <end position="151"/>
    </location>
</feature>
<dbReference type="Proteomes" id="UP000823749">
    <property type="component" value="Chromosome 10"/>
</dbReference>
<comment type="caution">
    <text evidence="2">The sequence shown here is derived from an EMBL/GenBank/DDBJ whole genome shotgun (WGS) entry which is preliminary data.</text>
</comment>
<dbReference type="EMBL" id="JACTNZ010000010">
    <property type="protein sequence ID" value="KAG5528084.1"/>
    <property type="molecule type" value="Genomic_DNA"/>
</dbReference>
<evidence type="ECO:0000256" key="1">
    <source>
        <dbReference type="SAM" id="MobiDB-lite"/>
    </source>
</evidence>
<dbReference type="PANTHER" id="PTHR38393:SF1">
    <property type="entry name" value="GLUTAMYL-TRNA (GLN) AMIDOTRANSFERASE SUBUNIT C"/>
    <property type="match status" value="1"/>
</dbReference>